<dbReference type="PROSITE" id="PS51186">
    <property type="entry name" value="GNAT"/>
    <property type="match status" value="1"/>
</dbReference>
<proteinExistence type="predicted"/>
<sequence>MDIREYKSSDCDQIANLFYNTVHLINAKDYTQKQLNVWATGNIDIVQWNKSFLNNYTVVAEENNMIIGFGDINNEGYLDRLYVHKDYQNLGVATVLCDRLENHYSVRHIITHSSITAKPFFEKRGYKVIKKQFVERNGVQLSNYIMKKYVNSNSSYKLNK</sequence>
<dbReference type="PANTHER" id="PTHR43451:SF1">
    <property type="entry name" value="ACETYLTRANSFERASE"/>
    <property type="match status" value="1"/>
</dbReference>
<dbReference type="EMBL" id="JAAGPU010000018">
    <property type="protein sequence ID" value="NEU05262.1"/>
    <property type="molecule type" value="Genomic_DNA"/>
</dbReference>
<dbReference type="PANTHER" id="PTHR43451">
    <property type="entry name" value="ACETYLTRANSFERASE (GNAT) FAMILY PROTEIN"/>
    <property type="match status" value="1"/>
</dbReference>
<dbReference type="InterPro" id="IPR052564">
    <property type="entry name" value="N-acetyltrans/Recomb-assoc"/>
</dbReference>
<dbReference type="SUPFAM" id="SSF55729">
    <property type="entry name" value="Acyl-CoA N-acyltransferases (Nat)"/>
    <property type="match status" value="1"/>
</dbReference>
<organism evidence="2 3">
    <name type="scientific">Clostridium senegalense</name>
    <dbReference type="NCBI Taxonomy" id="1465809"/>
    <lineage>
        <taxon>Bacteria</taxon>
        <taxon>Bacillati</taxon>
        <taxon>Bacillota</taxon>
        <taxon>Clostridia</taxon>
        <taxon>Eubacteriales</taxon>
        <taxon>Clostridiaceae</taxon>
        <taxon>Clostridium</taxon>
    </lineage>
</organism>
<keyword evidence="2" id="KW-0808">Transferase</keyword>
<dbReference type="Proteomes" id="UP000481872">
    <property type="component" value="Unassembled WGS sequence"/>
</dbReference>
<dbReference type="InterPro" id="IPR016181">
    <property type="entry name" value="Acyl_CoA_acyltransferase"/>
</dbReference>
<gene>
    <name evidence="2" type="ORF">G3M99_10435</name>
</gene>
<dbReference type="AlphaFoldDB" id="A0A6M0H6P9"/>
<evidence type="ECO:0000313" key="3">
    <source>
        <dbReference type="Proteomes" id="UP000481872"/>
    </source>
</evidence>
<dbReference type="Gene3D" id="3.40.630.30">
    <property type="match status" value="1"/>
</dbReference>
<dbReference type="GO" id="GO:0016747">
    <property type="term" value="F:acyltransferase activity, transferring groups other than amino-acyl groups"/>
    <property type="evidence" value="ECO:0007669"/>
    <property type="project" value="InterPro"/>
</dbReference>
<dbReference type="CDD" id="cd04301">
    <property type="entry name" value="NAT_SF"/>
    <property type="match status" value="1"/>
</dbReference>
<comment type="caution">
    <text evidence="2">The sequence shown here is derived from an EMBL/GenBank/DDBJ whole genome shotgun (WGS) entry which is preliminary data.</text>
</comment>
<reference evidence="2 3" key="1">
    <citation type="submission" date="2020-02" db="EMBL/GenBank/DDBJ databases">
        <title>Genome assembly of a novel Clostridium senegalense strain.</title>
        <authorList>
            <person name="Gupta T.B."/>
            <person name="Jauregui R."/>
            <person name="Maclean P."/>
            <person name="Nawarathana A."/>
            <person name="Brightwell G."/>
        </authorList>
    </citation>
    <scope>NUCLEOTIDE SEQUENCE [LARGE SCALE GENOMIC DNA]</scope>
    <source>
        <strain evidence="2 3">AGRFS4</strain>
    </source>
</reference>
<evidence type="ECO:0000313" key="2">
    <source>
        <dbReference type="EMBL" id="NEU05262.1"/>
    </source>
</evidence>
<dbReference type="InterPro" id="IPR000182">
    <property type="entry name" value="GNAT_dom"/>
</dbReference>
<name>A0A6M0H6P9_9CLOT</name>
<dbReference type="Pfam" id="PF13673">
    <property type="entry name" value="Acetyltransf_10"/>
    <property type="match status" value="1"/>
</dbReference>
<feature type="domain" description="N-acetyltransferase" evidence="1">
    <location>
        <begin position="1"/>
        <end position="151"/>
    </location>
</feature>
<accession>A0A6M0H6P9</accession>
<evidence type="ECO:0000259" key="1">
    <source>
        <dbReference type="PROSITE" id="PS51186"/>
    </source>
</evidence>
<dbReference type="RefSeq" id="WP_061994605.1">
    <property type="nucleotide sequence ID" value="NZ_JAAGPU010000018.1"/>
</dbReference>
<keyword evidence="3" id="KW-1185">Reference proteome</keyword>
<protein>
    <submittedName>
        <fullName evidence="2">GNAT family N-acetyltransferase</fullName>
    </submittedName>
</protein>